<dbReference type="EMBL" id="CP038436">
    <property type="protein sequence ID" value="QBX57427.1"/>
    <property type="molecule type" value="Genomic_DNA"/>
</dbReference>
<reference evidence="3 4" key="1">
    <citation type="submission" date="2019-03" db="EMBL/GenBank/DDBJ databases">
        <title>Three New Species of Nocardioides, Nocardioides euryhalodurans sp. nov., Nocardioides seonyuensis sp. nov. and Nocardioides eburneoflavus sp. nov. Iolated from Soil.</title>
        <authorList>
            <person name="Roh S.G."/>
            <person name="Lee C."/>
            <person name="Kim M.-K."/>
            <person name="Kim S.B."/>
        </authorList>
    </citation>
    <scope>NUCLEOTIDE SEQUENCE [LARGE SCALE GENOMIC DNA]</scope>
    <source>
        <strain evidence="3 4">MMS17-SY207-3</strain>
    </source>
</reference>
<evidence type="ECO:0000259" key="2">
    <source>
        <dbReference type="Pfam" id="PF13193"/>
    </source>
</evidence>
<dbReference type="PANTHER" id="PTHR43767">
    <property type="entry name" value="LONG-CHAIN-FATTY-ACID--COA LIGASE"/>
    <property type="match status" value="1"/>
</dbReference>
<dbReference type="InterPro" id="IPR045851">
    <property type="entry name" value="AMP-bd_C_sf"/>
</dbReference>
<dbReference type="PANTHER" id="PTHR43767:SF1">
    <property type="entry name" value="NONRIBOSOMAL PEPTIDE SYNTHASE PES1 (EUROFUNG)-RELATED"/>
    <property type="match status" value="1"/>
</dbReference>
<dbReference type="SUPFAM" id="SSF56801">
    <property type="entry name" value="Acetyl-CoA synthetase-like"/>
    <property type="match status" value="1"/>
</dbReference>
<name>A0A4P7ILI7_9ACTN</name>
<dbReference type="InterPro" id="IPR050237">
    <property type="entry name" value="ATP-dep_AMP-bd_enzyme"/>
</dbReference>
<dbReference type="InterPro" id="IPR025110">
    <property type="entry name" value="AMP-bd_C"/>
</dbReference>
<dbReference type="PROSITE" id="PS00455">
    <property type="entry name" value="AMP_BINDING"/>
    <property type="match status" value="1"/>
</dbReference>
<dbReference type="AlphaFoldDB" id="A0A4P7ILI7"/>
<feature type="domain" description="AMP-dependent synthetase/ligase" evidence="1">
    <location>
        <begin position="17"/>
        <end position="361"/>
    </location>
</feature>
<proteinExistence type="predicted"/>
<dbReference type="OrthoDB" id="8445630at2"/>
<dbReference type="KEGG" id="nsn:EXE58_03510"/>
<dbReference type="Pfam" id="PF00501">
    <property type="entry name" value="AMP-binding"/>
    <property type="match status" value="1"/>
</dbReference>
<organism evidence="3 4">
    <name type="scientific">Nocardioides seonyuensis</name>
    <dbReference type="NCBI Taxonomy" id="2518371"/>
    <lineage>
        <taxon>Bacteria</taxon>
        <taxon>Bacillati</taxon>
        <taxon>Actinomycetota</taxon>
        <taxon>Actinomycetes</taxon>
        <taxon>Propionibacteriales</taxon>
        <taxon>Nocardioidaceae</taxon>
        <taxon>Nocardioides</taxon>
    </lineage>
</organism>
<dbReference type="Pfam" id="PF13193">
    <property type="entry name" value="AMP-binding_C"/>
    <property type="match status" value="1"/>
</dbReference>
<dbReference type="InterPro" id="IPR000873">
    <property type="entry name" value="AMP-dep_synth/lig_dom"/>
</dbReference>
<accession>A0A4P7ILI7</accession>
<dbReference type="GO" id="GO:0016878">
    <property type="term" value="F:acid-thiol ligase activity"/>
    <property type="evidence" value="ECO:0007669"/>
    <property type="project" value="UniProtKB-ARBA"/>
</dbReference>
<evidence type="ECO:0000259" key="1">
    <source>
        <dbReference type="Pfam" id="PF00501"/>
    </source>
</evidence>
<gene>
    <name evidence="3" type="ORF">EXE58_03510</name>
</gene>
<keyword evidence="4" id="KW-1185">Reference proteome</keyword>
<dbReference type="Proteomes" id="UP000294853">
    <property type="component" value="Chromosome"/>
</dbReference>
<dbReference type="Gene3D" id="3.40.50.12780">
    <property type="entry name" value="N-terminal domain of ligase-like"/>
    <property type="match status" value="1"/>
</dbReference>
<feature type="domain" description="AMP-binding enzyme C-terminal" evidence="2">
    <location>
        <begin position="411"/>
        <end position="486"/>
    </location>
</feature>
<sequence length="518" mass="55427">MSSQPANASEFLLDQGRSEDVAVIDATGHHTYADLRRAVALQSRQLRAWGLAPGSRVGLLGANSFFWVASYLAIMRTGHTAVPLAAVLTPEDAVSKMAHVGCEALLIDERLSRRFASVLSAARRTATSTGLHEASASDASVVLEEAAPPAETAVLVFTSGTTSRPRAVRVGHDNLVANTSSIVAYLELARDDRMLVVLPFSYCFGASLLHTHLAVGGSVRICETQAFPESIIEAIEGDECTGFAGVPSSYQLLLRASTFESRPLPSLKHLQQAGGRLPNAQVERVAAAQPHARLFVMYGQTEATSRLAYLPPAFLSSKLGSVGRAIPGVHLRITDETGANVPAGTVGEIRVRGENVTHGYWEDPQGTAEKYVDGELLTGDYGRMDEDGFLHVVDRRDDFIKSWGYRVSSHEVEDAVLELGGVAGAAAVGRPDAEAGEAVVLFATLRPGCDLSESQIRAHLRSRLAKHLVPQEIQLLDDLPLNQNGKVLKTRLRELARSSGASSRAHLDLIETGGPSHA</sequence>
<dbReference type="InterPro" id="IPR020845">
    <property type="entry name" value="AMP-binding_CS"/>
</dbReference>
<evidence type="ECO:0000313" key="3">
    <source>
        <dbReference type="EMBL" id="QBX57427.1"/>
    </source>
</evidence>
<evidence type="ECO:0000313" key="4">
    <source>
        <dbReference type="Proteomes" id="UP000294853"/>
    </source>
</evidence>
<dbReference type="InterPro" id="IPR042099">
    <property type="entry name" value="ANL_N_sf"/>
</dbReference>
<protein>
    <submittedName>
        <fullName evidence="3">AMP-dependent synthetase</fullName>
    </submittedName>
</protein>
<dbReference type="Gene3D" id="3.30.300.30">
    <property type="match status" value="1"/>
</dbReference>